<keyword evidence="5 7" id="KW-0472">Membrane</keyword>
<name>A0A3P7EYW0_WUCBA</name>
<comment type="domain">
    <text evidence="7">The DHHC domain is required for palmitoyltransferase activity.</text>
</comment>
<dbReference type="FunCoup" id="A0A3P7EYW0">
    <property type="interactions" value="190"/>
</dbReference>
<dbReference type="EC" id="2.3.1.225" evidence="7"/>
<dbReference type="EMBL" id="UYWW01012628">
    <property type="protein sequence ID" value="VDM21794.1"/>
    <property type="molecule type" value="Genomic_DNA"/>
</dbReference>
<dbReference type="PROSITE" id="PS50216">
    <property type="entry name" value="DHHC"/>
    <property type="match status" value="1"/>
</dbReference>
<comment type="catalytic activity">
    <reaction evidence="7">
        <text>L-cysteinyl-[protein] + hexadecanoyl-CoA = S-hexadecanoyl-L-cysteinyl-[protein] + CoA</text>
        <dbReference type="Rhea" id="RHEA:36683"/>
        <dbReference type="Rhea" id="RHEA-COMP:10131"/>
        <dbReference type="Rhea" id="RHEA-COMP:11032"/>
        <dbReference type="ChEBI" id="CHEBI:29950"/>
        <dbReference type="ChEBI" id="CHEBI:57287"/>
        <dbReference type="ChEBI" id="CHEBI:57379"/>
        <dbReference type="ChEBI" id="CHEBI:74151"/>
        <dbReference type="EC" id="2.3.1.225"/>
    </reaction>
</comment>
<feature type="transmembrane region" description="Helical" evidence="7">
    <location>
        <begin position="51"/>
        <end position="74"/>
    </location>
</feature>
<comment type="subcellular location">
    <subcellularLocation>
        <location evidence="1">Membrane</location>
        <topology evidence="1">Multi-pass membrane protein</topology>
    </subcellularLocation>
</comment>
<dbReference type="InterPro" id="IPR039859">
    <property type="entry name" value="PFA4/ZDH16/20/ERF2-like"/>
</dbReference>
<dbReference type="GO" id="GO:0016020">
    <property type="term" value="C:membrane"/>
    <property type="evidence" value="ECO:0007669"/>
    <property type="project" value="UniProtKB-SubCell"/>
</dbReference>
<evidence type="ECO:0000256" key="6">
    <source>
        <dbReference type="ARBA" id="ARBA00023315"/>
    </source>
</evidence>
<keyword evidence="2 7" id="KW-0808">Transferase</keyword>
<feature type="transmembrane region" description="Helical" evidence="7">
    <location>
        <begin position="177"/>
        <end position="196"/>
    </location>
</feature>
<keyword evidence="10" id="KW-1185">Reference proteome</keyword>
<dbReference type="AlphaFoldDB" id="A0A3P7EYW0"/>
<feature type="transmembrane region" description="Helical" evidence="7">
    <location>
        <begin position="86"/>
        <end position="109"/>
    </location>
</feature>
<keyword evidence="4 7" id="KW-1133">Transmembrane helix</keyword>
<evidence type="ECO:0000313" key="9">
    <source>
        <dbReference type="EMBL" id="VDM21794.1"/>
    </source>
</evidence>
<dbReference type="PANTHER" id="PTHR12246">
    <property type="entry name" value="PALMITOYLTRANSFERASE ZDHHC16"/>
    <property type="match status" value="1"/>
</dbReference>
<comment type="similarity">
    <text evidence="7">Belongs to the DHHC palmitoyltransferase family.</text>
</comment>
<dbReference type="Pfam" id="PF01529">
    <property type="entry name" value="DHHC"/>
    <property type="match status" value="1"/>
</dbReference>
<evidence type="ECO:0000256" key="4">
    <source>
        <dbReference type="ARBA" id="ARBA00022989"/>
    </source>
</evidence>
<evidence type="ECO:0000313" key="10">
    <source>
        <dbReference type="Proteomes" id="UP000270924"/>
    </source>
</evidence>
<dbReference type="OrthoDB" id="302728at2759"/>
<evidence type="ECO:0000256" key="7">
    <source>
        <dbReference type="RuleBase" id="RU079119"/>
    </source>
</evidence>
<dbReference type="InParanoid" id="A0A3P7EYW0"/>
<feature type="transmembrane region" description="Helical" evidence="7">
    <location>
        <begin position="208"/>
        <end position="227"/>
    </location>
</feature>
<evidence type="ECO:0000256" key="3">
    <source>
        <dbReference type="ARBA" id="ARBA00022692"/>
    </source>
</evidence>
<feature type="transmembrane region" description="Helical" evidence="7">
    <location>
        <begin position="239"/>
        <end position="261"/>
    </location>
</feature>
<dbReference type="Proteomes" id="UP000270924">
    <property type="component" value="Unassembled WGS sequence"/>
</dbReference>
<protein>
    <recommendedName>
        <fullName evidence="7">Palmitoyltransferase</fullName>
        <ecNumber evidence="7">2.3.1.225</ecNumber>
    </recommendedName>
</protein>
<gene>
    <name evidence="9" type="ORF">WBA_LOCUS12145</name>
</gene>
<dbReference type="GO" id="GO:0019706">
    <property type="term" value="F:protein-cysteine S-palmitoyltransferase activity"/>
    <property type="evidence" value="ECO:0007669"/>
    <property type="project" value="UniProtKB-EC"/>
</dbReference>
<sequence length="330" mass="38118">MTRILRLLGKVYRFPVMALDVNESSIQYLNILKESNFQDDMRLKTWGMYEWANIAGVVYTLLLIFGIYFLILFYTCPATYQPDQCAQANCFGIIIILELLVNFLLFIIYSRRNDPQRWLQGVALLTTVKGAGKYCLECNRIAPLRSHHCKLCNMCILRKDHHCFVTGACVGIANQRFFIVFVLWASIGAAVGSFYNLMYLLRHMESNIYPFGWLKLLAPVAVVRWIISYEIFTNTAICVLFSICTATSVVALIFFGSQMFYTLNGYTMYDYHTLSRKIELHGDGETYSERLRMIFGHYWAVNFIIPLLCFPNQLTADVARNLFSSYSKDM</sequence>
<evidence type="ECO:0000256" key="2">
    <source>
        <dbReference type="ARBA" id="ARBA00022679"/>
    </source>
</evidence>
<evidence type="ECO:0000259" key="8">
    <source>
        <dbReference type="Pfam" id="PF01529"/>
    </source>
</evidence>
<reference evidence="9 10" key="1">
    <citation type="submission" date="2018-11" db="EMBL/GenBank/DDBJ databases">
        <authorList>
            <consortium name="Pathogen Informatics"/>
        </authorList>
    </citation>
    <scope>NUCLEOTIDE SEQUENCE [LARGE SCALE GENOMIC DNA]</scope>
</reference>
<organism evidence="9 10">
    <name type="scientific">Wuchereria bancrofti</name>
    <dbReference type="NCBI Taxonomy" id="6293"/>
    <lineage>
        <taxon>Eukaryota</taxon>
        <taxon>Metazoa</taxon>
        <taxon>Ecdysozoa</taxon>
        <taxon>Nematoda</taxon>
        <taxon>Chromadorea</taxon>
        <taxon>Rhabditida</taxon>
        <taxon>Spirurina</taxon>
        <taxon>Spiruromorpha</taxon>
        <taxon>Filarioidea</taxon>
        <taxon>Onchocercidae</taxon>
        <taxon>Wuchereria</taxon>
    </lineage>
</organism>
<feature type="transmembrane region" description="Helical" evidence="7">
    <location>
        <begin position="291"/>
        <end position="310"/>
    </location>
</feature>
<keyword evidence="3 7" id="KW-0812">Transmembrane</keyword>
<proteinExistence type="inferred from homology"/>
<evidence type="ECO:0000256" key="5">
    <source>
        <dbReference type="ARBA" id="ARBA00023136"/>
    </source>
</evidence>
<feature type="domain" description="Palmitoyltransferase DHHC" evidence="8">
    <location>
        <begin position="131"/>
        <end position="272"/>
    </location>
</feature>
<accession>A0A3P7EYW0</accession>
<evidence type="ECO:0000256" key="1">
    <source>
        <dbReference type="ARBA" id="ARBA00004141"/>
    </source>
</evidence>
<keyword evidence="6 7" id="KW-0012">Acyltransferase</keyword>
<dbReference type="OMA" id="CKMCVLR"/>
<dbReference type="InterPro" id="IPR001594">
    <property type="entry name" value="Palmitoyltrfase_DHHC"/>
</dbReference>